<accession>A0ABQ7H0W8</accession>
<dbReference type="SMART" id="SM01036">
    <property type="entry name" value="BP28CT"/>
    <property type="match status" value="1"/>
</dbReference>
<evidence type="ECO:0000256" key="2">
    <source>
        <dbReference type="ARBA" id="ARBA00023242"/>
    </source>
</evidence>
<keyword evidence="6" id="KW-1185">Reference proteome</keyword>
<keyword evidence="2" id="KW-0539">Nucleus</keyword>
<dbReference type="InterPro" id="IPR040191">
    <property type="entry name" value="UTP10"/>
</dbReference>
<gene>
    <name evidence="5" type="ORF">DUNSADRAFT_16595</name>
</gene>
<evidence type="ECO:0000313" key="6">
    <source>
        <dbReference type="Proteomes" id="UP000815325"/>
    </source>
</evidence>
<comment type="caution">
    <text evidence="5">The sequence shown here is derived from an EMBL/GenBank/DDBJ whole genome shotgun (WGS) entry which is preliminary data.</text>
</comment>
<feature type="region of interest" description="Disordered" evidence="3">
    <location>
        <begin position="92"/>
        <end position="114"/>
    </location>
</feature>
<dbReference type="EMBL" id="MU069512">
    <property type="protein sequence ID" value="KAF5840504.1"/>
    <property type="molecule type" value="Genomic_DNA"/>
</dbReference>
<evidence type="ECO:0000259" key="4">
    <source>
        <dbReference type="SMART" id="SM01036"/>
    </source>
</evidence>
<feature type="domain" description="BP28 C-terminal" evidence="4">
    <location>
        <begin position="2"/>
        <end position="146"/>
    </location>
</feature>
<name>A0ABQ7H0W8_DUNSA</name>
<protein>
    <submittedName>
        <fullName evidence="5">BP28, C-terminal domain-containing protein</fullName>
    </submittedName>
</protein>
<sequence length="172" mass="18648">GFEAEAEQAAISALVALVLKLSEARFKPLFLRLLEWATLPAISTAGGGGGLGRLVALFGAMDALAVHLRSVLVPYYKYVIDLCVQHLTSSGVDAGRPKKKQRKQQQQQQQLEGGDVSGAAGVDAWVLKGRVLRALHRCFLYDSVGFVDQDKVSFLPSWAVQGGLPFAYFMLQ</sequence>
<feature type="non-terminal residue" evidence="5">
    <location>
        <position position="1"/>
    </location>
</feature>
<proteinExistence type="predicted"/>
<evidence type="ECO:0000313" key="5">
    <source>
        <dbReference type="EMBL" id="KAF5840504.1"/>
    </source>
</evidence>
<comment type="subcellular location">
    <subcellularLocation>
        <location evidence="1">Nucleus</location>
    </subcellularLocation>
</comment>
<dbReference type="Proteomes" id="UP000815325">
    <property type="component" value="Unassembled WGS sequence"/>
</dbReference>
<organism evidence="5 6">
    <name type="scientific">Dunaliella salina</name>
    <name type="common">Green alga</name>
    <name type="synonym">Protococcus salinus</name>
    <dbReference type="NCBI Taxonomy" id="3046"/>
    <lineage>
        <taxon>Eukaryota</taxon>
        <taxon>Viridiplantae</taxon>
        <taxon>Chlorophyta</taxon>
        <taxon>core chlorophytes</taxon>
        <taxon>Chlorophyceae</taxon>
        <taxon>CS clade</taxon>
        <taxon>Chlamydomonadales</taxon>
        <taxon>Dunaliellaceae</taxon>
        <taxon>Dunaliella</taxon>
    </lineage>
</organism>
<evidence type="ECO:0000256" key="1">
    <source>
        <dbReference type="ARBA" id="ARBA00004123"/>
    </source>
</evidence>
<dbReference type="PANTHER" id="PTHR13457:SF1">
    <property type="entry name" value="HEAT REPEAT-CONTAINING PROTEIN 1"/>
    <property type="match status" value="1"/>
</dbReference>
<reference evidence="5" key="1">
    <citation type="submission" date="2017-08" db="EMBL/GenBank/DDBJ databases">
        <authorList>
            <person name="Polle J.E."/>
            <person name="Barry K."/>
            <person name="Cushman J."/>
            <person name="Schmutz J."/>
            <person name="Tran D."/>
            <person name="Hathwaick L.T."/>
            <person name="Yim W.C."/>
            <person name="Jenkins J."/>
            <person name="Mckie-Krisberg Z.M."/>
            <person name="Prochnik S."/>
            <person name="Lindquist E."/>
            <person name="Dockter R.B."/>
            <person name="Adam C."/>
            <person name="Molina H."/>
            <person name="Bunkerborg J."/>
            <person name="Jin E."/>
            <person name="Buchheim M."/>
            <person name="Magnuson J."/>
        </authorList>
    </citation>
    <scope>NUCLEOTIDE SEQUENCE</scope>
    <source>
        <strain evidence="5">CCAP 19/18</strain>
    </source>
</reference>
<dbReference type="InterPro" id="IPR012954">
    <property type="entry name" value="BP28_C_dom"/>
</dbReference>
<dbReference type="PANTHER" id="PTHR13457">
    <property type="entry name" value="BAP28"/>
    <property type="match status" value="1"/>
</dbReference>
<evidence type="ECO:0000256" key="3">
    <source>
        <dbReference type="SAM" id="MobiDB-lite"/>
    </source>
</evidence>
<feature type="compositionally biased region" description="Low complexity" evidence="3">
    <location>
        <begin position="104"/>
        <end position="114"/>
    </location>
</feature>
<dbReference type="Pfam" id="PF08146">
    <property type="entry name" value="BP28CT"/>
    <property type="match status" value="1"/>
</dbReference>